<protein>
    <submittedName>
        <fullName evidence="1">Uncharacterized protein</fullName>
    </submittedName>
</protein>
<organism evidence="1 2">
    <name type="scientific">Pseudomonas putida ND6</name>
    <dbReference type="NCBI Taxonomy" id="231023"/>
    <lineage>
        <taxon>Bacteria</taxon>
        <taxon>Pseudomonadati</taxon>
        <taxon>Pseudomonadota</taxon>
        <taxon>Gammaproteobacteria</taxon>
        <taxon>Pseudomonadales</taxon>
        <taxon>Pseudomonadaceae</taxon>
        <taxon>Pseudomonas</taxon>
    </lineage>
</organism>
<sequence>MIGKLKKNVTSLFRNCDLKDVRVDHMAVIPRRPGRASKLNDSSR</sequence>
<dbReference type="EMBL" id="CP003588">
    <property type="protein sequence ID" value="AFK72240.1"/>
    <property type="molecule type" value="Genomic_DNA"/>
</dbReference>
<dbReference type="HOGENOM" id="CLU_3220928_0_0_6"/>
<evidence type="ECO:0000313" key="2">
    <source>
        <dbReference type="Proteomes" id="UP000005268"/>
    </source>
</evidence>
<accession>I3V3B9</accession>
<name>I3V3B9_PSEPU</name>
<reference evidence="1 2" key="1">
    <citation type="journal article" date="2012" name="J. Bacteriol.">
        <title>Complete Genome Sequence of the Naphthalene-Degrading Pseudomonas putida Strain ND6.</title>
        <authorList>
            <person name="Li S."/>
            <person name="Zhao H."/>
            <person name="Li Y."/>
            <person name="Niu S."/>
            <person name="Cai B."/>
        </authorList>
    </citation>
    <scope>NUCLEOTIDE SEQUENCE [LARGE SCALE GENOMIC DNA]</scope>
    <source>
        <strain evidence="1 2">ND6</strain>
    </source>
</reference>
<dbReference type="AlphaFoldDB" id="I3V3B9"/>
<dbReference type="KEGG" id="ppi:YSA_10070"/>
<proteinExistence type="predicted"/>
<evidence type="ECO:0000313" key="1">
    <source>
        <dbReference type="EMBL" id="AFK72240.1"/>
    </source>
</evidence>
<gene>
    <name evidence="1" type="ORF">YSA_10070</name>
</gene>
<dbReference type="Proteomes" id="UP000005268">
    <property type="component" value="Chromosome"/>
</dbReference>